<dbReference type="PANTHER" id="PTHR42718:SF42">
    <property type="entry name" value="EXPORT PROTEIN"/>
    <property type="match status" value="1"/>
</dbReference>
<evidence type="ECO:0000256" key="5">
    <source>
        <dbReference type="ARBA" id="ARBA00022989"/>
    </source>
</evidence>
<feature type="transmembrane region" description="Helical" evidence="8">
    <location>
        <begin position="211"/>
        <end position="230"/>
    </location>
</feature>
<dbReference type="RefSeq" id="WP_153758045.1">
    <property type="nucleotide sequence ID" value="NZ_CP045851.1"/>
</dbReference>
<feature type="transmembrane region" description="Helical" evidence="8">
    <location>
        <begin position="342"/>
        <end position="363"/>
    </location>
</feature>
<dbReference type="CDD" id="cd17321">
    <property type="entry name" value="MFS_MMR_MDR_like"/>
    <property type="match status" value="1"/>
</dbReference>
<feature type="transmembrane region" description="Helical" evidence="8">
    <location>
        <begin position="416"/>
        <end position="433"/>
    </location>
</feature>
<feature type="transmembrane region" description="Helical" evidence="8">
    <location>
        <begin position="242"/>
        <end position="260"/>
    </location>
</feature>
<dbReference type="GO" id="GO:0022857">
    <property type="term" value="F:transmembrane transporter activity"/>
    <property type="evidence" value="ECO:0007669"/>
    <property type="project" value="InterPro"/>
</dbReference>
<dbReference type="PANTHER" id="PTHR42718">
    <property type="entry name" value="MAJOR FACILITATOR SUPERFAMILY MULTIDRUG TRANSPORTER MFSC"/>
    <property type="match status" value="1"/>
</dbReference>
<evidence type="ECO:0000313" key="10">
    <source>
        <dbReference type="EMBL" id="QGG93939.1"/>
    </source>
</evidence>
<keyword evidence="4 8" id="KW-0812">Transmembrane</keyword>
<dbReference type="InterPro" id="IPR011701">
    <property type="entry name" value="MFS"/>
</dbReference>
<dbReference type="Pfam" id="PF07690">
    <property type="entry name" value="MFS_1"/>
    <property type="match status" value="1"/>
</dbReference>
<evidence type="ECO:0000256" key="1">
    <source>
        <dbReference type="ARBA" id="ARBA00004651"/>
    </source>
</evidence>
<evidence type="ECO:0000256" key="6">
    <source>
        <dbReference type="ARBA" id="ARBA00023136"/>
    </source>
</evidence>
<keyword evidence="5 8" id="KW-1133">Transmembrane helix</keyword>
<evidence type="ECO:0000256" key="2">
    <source>
        <dbReference type="ARBA" id="ARBA00022448"/>
    </source>
</evidence>
<keyword evidence="11" id="KW-1185">Reference proteome</keyword>
<dbReference type="Gene3D" id="1.20.1250.20">
    <property type="entry name" value="MFS general substrate transporter like domains"/>
    <property type="match status" value="1"/>
</dbReference>
<dbReference type="AlphaFoldDB" id="A0A5Q2RAP6"/>
<comment type="subcellular location">
    <subcellularLocation>
        <location evidence="1">Cell membrane</location>
        <topology evidence="1">Multi-pass membrane protein</topology>
    </subcellularLocation>
</comment>
<name>A0A5Q2RAP6_9ACTN</name>
<dbReference type="InterPro" id="IPR020846">
    <property type="entry name" value="MFS_dom"/>
</dbReference>
<feature type="transmembrane region" description="Helical" evidence="8">
    <location>
        <begin position="488"/>
        <end position="508"/>
    </location>
</feature>
<feature type="transmembrane region" description="Helical" evidence="8">
    <location>
        <begin position="91"/>
        <end position="110"/>
    </location>
</feature>
<reference evidence="10 11" key="1">
    <citation type="submission" date="2019-11" db="EMBL/GenBank/DDBJ databases">
        <authorList>
            <person name="He Y."/>
        </authorList>
    </citation>
    <scope>NUCLEOTIDE SEQUENCE [LARGE SCALE GENOMIC DNA]</scope>
    <source>
        <strain evidence="10 11">SCSIO 58843</strain>
    </source>
</reference>
<accession>A0A5Q2RAP6</accession>
<evidence type="ECO:0000256" key="8">
    <source>
        <dbReference type="SAM" id="Phobius"/>
    </source>
</evidence>
<feature type="transmembrane region" description="Helical" evidence="8">
    <location>
        <begin position="116"/>
        <end position="139"/>
    </location>
</feature>
<dbReference type="NCBIfam" id="TIGR00711">
    <property type="entry name" value="efflux_EmrB"/>
    <property type="match status" value="1"/>
</dbReference>
<evidence type="ECO:0000313" key="11">
    <source>
        <dbReference type="Proteomes" id="UP000334019"/>
    </source>
</evidence>
<organism evidence="10 11">
    <name type="scientific">Actinomarinicola tropica</name>
    <dbReference type="NCBI Taxonomy" id="2789776"/>
    <lineage>
        <taxon>Bacteria</taxon>
        <taxon>Bacillati</taxon>
        <taxon>Actinomycetota</taxon>
        <taxon>Acidimicrobiia</taxon>
        <taxon>Acidimicrobiales</taxon>
        <taxon>Iamiaceae</taxon>
        <taxon>Actinomarinicola</taxon>
    </lineage>
</organism>
<protein>
    <submittedName>
        <fullName evidence="10">DHA2 family efflux MFS transporter permease subunit</fullName>
    </submittedName>
</protein>
<keyword evidence="2" id="KW-0813">Transport</keyword>
<dbReference type="PROSITE" id="PS50850">
    <property type="entry name" value="MFS"/>
    <property type="match status" value="1"/>
</dbReference>
<evidence type="ECO:0000256" key="4">
    <source>
        <dbReference type="ARBA" id="ARBA00022692"/>
    </source>
</evidence>
<evidence type="ECO:0000259" key="9">
    <source>
        <dbReference type="PROSITE" id="PS50850"/>
    </source>
</evidence>
<dbReference type="KEGG" id="atq:GH723_01810"/>
<proteinExistence type="predicted"/>
<feature type="transmembrane region" description="Helical" evidence="8">
    <location>
        <begin position="151"/>
        <end position="171"/>
    </location>
</feature>
<dbReference type="InterPro" id="IPR036259">
    <property type="entry name" value="MFS_trans_sf"/>
</dbReference>
<keyword evidence="3" id="KW-1003">Cell membrane</keyword>
<feature type="transmembrane region" description="Helical" evidence="8">
    <location>
        <begin position="24"/>
        <end position="44"/>
    </location>
</feature>
<feature type="domain" description="Major facilitator superfamily (MFS) profile" evidence="9">
    <location>
        <begin position="26"/>
        <end position="515"/>
    </location>
</feature>
<sequence>MTTSPTTSPTPPDEHAHEGHPQRWTILAILVLSLVVVVAGNTSLNVAIPTLVRELGATNTQLQWMVDSYALVFAGFLLPAGALGDRFGRKGALQFGLGVFALAAILSTMADSPSQLIATRALGGFGAAFIMPATLSILAASFPPHERGRAIAVWAGFAGAGGAIGNIVSGYLLEHFWWGSVFFVNVPIVLLAIVLGMAIVPTSKDATETPLDPWGSLLSTAGLAALLFGIIEGPERGWTDPITLAAFAVGVVALASFITWERRTDHPMLPIRFFADRRFSVGAGVILLVFMAMFGLFFISTQYLQFVKQYSPFEAGLAILPSALTMVTVAPRSDGLVQRYGIRTTIASGLTLVAIGLGSIALLDATSPYAQYAVSLVIMSAGMATTMAPATAAIMSSLPLDKAGVGSAVNDTTREVGGALGIAVIGSILNVVYRARVTDSIEAVDALPAGLAEGARESVGAALAVARDLPGAAGDALRQAAETAFTDAMGLAALTGAGIVVGAVVLVLRALPRSGAYEPDPRDPVEATVDGMPVDAGAGEDVP</sequence>
<dbReference type="GO" id="GO:0005886">
    <property type="term" value="C:plasma membrane"/>
    <property type="evidence" value="ECO:0007669"/>
    <property type="project" value="UniProtKB-SubCell"/>
</dbReference>
<feature type="transmembrane region" description="Helical" evidence="8">
    <location>
        <begin position="177"/>
        <end position="199"/>
    </location>
</feature>
<dbReference type="SUPFAM" id="SSF103473">
    <property type="entry name" value="MFS general substrate transporter"/>
    <property type="match status" value="1"/>
</dbReference>
<evidence type="ECO:0000256" key="7">
    <source>
        <dbReference type="SAM" id="MobiDB-lite"/>
    </source>
</evidence>
<feature type="transmembrane region" description="Helical" evidence="8">
    <location>
        <begin position="281"/>
        <end position="304"/>
    </location>
</feature>
<dbReference type="EMBL" id="CP045851">
    <property type="protein sequence ID" value="QGG93939.1"/>
    <property type="molecule type" value="Genomic_DNA"/>
</dbReference>
<feature type="region of interest" description="Disordered" evidence="7">
    <location>
        <begin position="517"/>
        <end position="543"/>
    </location>
</feature>
<dbReference type="InterPro" id="IPR004638">
    <property type="entry name" value="EmrB-like"/>
</dbReference>
<evidence type="ECO:0000256" key="3">
    <source>
        <dbReference type="ARBA" id="ARBA00022475"/>
    </source>
</evidence>
<gene>
    <name evidence="10" type="ORF">GH723_01810</name>
</gene>
<feature type="transmembrane region" description="Helical" evidence="8">
    <location>
        <begin position="369"/>
        <end position="395"/>
    </location>
</feature>
<keyword evidence="6 8" id="KW-0472">Membrane</keyword>
<dbReference type="Proteomes" id="UP000334019">
    <property type="component" value="Chromosome"/>
</dbReference>
<feature type="transmembrane region" description="Helical" evidence="8">
    <location>
        <begin position="64"/>
        <end position="84"/>
    </location>
</feature>